<evidence type="ECO:0000313" key="3">
    <source>
        <dbReference type="Proteomes" id="UP000015102"/>
    </source>
</evidence>
<proteinExistence type="predicted"/>
<reference evidence="3" key="1">
    <citation type="submission" date="2013-02" db="EMBL/GenBank/DDBJ databases">
        <authorList>
            <person name="Hughes D."/>
        </authorList>
    </citation>
    <scope>NUCLEOTIDE SEQUENCE</scope>
    <source>
        <strain>Durham</strain>
        <strain evidence="3">NC isolate 2 -- Noor lab</strain>
    </source>
</reference>
<dbReference type="EnsemblMetazoa" id="MESCA011557-RA">
    <property type="protein sequence ID" value="MESCA011557-PA"/>
    <property type="gene ID" value="MESCA011557"/>
</dbReference>
<name>T1H5I0_MEGSC</name>
<feature type="region of interest" description="Disordered" evidence="1">
    <location>
        <begin position="60"/>
        <end position="84"/>
    </location>
</feature>
<keyword evidence="3" id="KW-1185">Reference proteome</keyword>
<dbReference type="Proteomes" id="UP000015102">
    <property type="component" value="Unassembled WGS sequence"/>
</dbReference>
<dbReference type="AlphaFoldDB" id="T1H5I0"/>
<accession>T1H5I0</accession>
<protein>
    <submittedName>
        <fullName evidence="2">Uncharacterized protein</fullName>
    </submittedName>
</protein>
<dbReference type="EMBL" id="CAQQ02385336">
    <property type="status" value="NOT_ANNOTATED_CDS"/>
    <property type="molecule type" value="Genomic_DNA"/>
</dbReference>
<dbReference type="HOGENOM" id="CLU_2533966_0_0_1"/>
<evidence type="ECO:0000256" key="1">
    <source>
        <dbReference type="SAM" id="MobiDB-lite"/>
    </source>
</evidence>
<sequence>MSWELDLLSEAIPSLHELLNRDKNRVTPQEEDSLPFDNTEKLWKKLKPALEEVETAIHNLKNNKSAGSDGIKDGQKPYLDYLPT</sequence>
<organism evidence="2 3">
    <name type="scientific">Megaselia scalaris</name>
    <name type="common">Humpbacked fly</name>
    <name type="synonym">Phora scalaris</name>
    <dbReference type="NCBI Taxonomy" id="36166"/>
    <lineage>
        <taxon>Eukaryota</taxon>
        <taxon>Metazoa</taxon>
        <taxon>Ecdysozoa</taxon>
        <taxon>Arthropoda</taxon>
        <taxon>Hexapoda</taxon>
        <taxon>Insecta</taxon>
        <taxon>Pterygota</taxon>
        <taxon>Neoptera</taxon>
        <taxon>Endopterygota</taxon>
        <taxon>Diptera</taxon>
        <taxon>Brachycera</taxon>
        <taxon>Muscomorpha</taxon>
        <taxon>Platypezoidea</taxon>
        <taxon>Phoridae</taxon>
        <taxon>Megaseliini</taxon>
        <taxon>Megaselia</taxon>
    </lineage>
</organism>
<evidence type="ECO:0000313" key="2">
    <source>
        <dbReference type="EnsemblMetazoa" id="MESCA011557-PA"/>
    </source>
</evidence>
<reference evidence="2" key="2">
    <citation type="submission" date="2015-06" db="UniProtKB">
        <authorList>
            <consortium name="EnsemblMetazoa"/>
        </authorList>
    </citation>
    <scope>IDENTIFICATION</scope>
</reference>